<keyword evidence="8" id="KW-1185">Reference proteome</keyword>
<dbReference type="Proteomes" id="UP000824998">
    <property type="component" value="Unassembled WGS sequence"/>
</dbReference>
<dbReference type="Gene3D" id="3.40.50.1820">
    <property type="entry name" value="alpha/beta hydrolase"/>
    <property type="match status" value="1"/>
</dbReference>
<keyword evidence="2 6" id="KW-0121">Carboxypeptidase</keyword>
<organism evidence="7 8">
    <name type="scientific">Amylocarpus encephaloides</name>
    <dbReference type="NCBI Taxonomy" id="45428"/>
    <lineage>
        <taxon>Eukaryota</taxon>
        <taxon>Fungi</taxon>
        <taxon>Dikarya</taxon>
        <taxon>Ascomycota</taxon>
        <taxon>Pezizomycotina</taxon>
        <taxon>Leotiomycetes</taxon>
        <taxon>Helotiales</taxon>
        <taxon>Helotiales incertae sedis</taxon>
        <taxon>Amylocarpus</taxon>
    </lineage>
</organism>
<name>A0A9P8C4J5_9HELO</name>
<evidence type="ECO:0000256" key="5">
    <source>
        <dbReference type="ARBA" id="ARBA00023180"/>
    </source>
</evidence>
<reference evidence="7" key="1">
    <citation type="journal article" date="2021" name="IMA Fungus">
        <title>Genomic characterization of three marine fungi, including Emericellopsis atlantica sp. nov. with signatures of a generalist lifestyle and marine biomass degradation.</title>
        <authorList>
            <person name="Hagestad O.C."/>
            <person name="Hou L."/>
            <person name="Andersen J.H."/>
            <person name="Hansen E.H."/>
            <person name="Altermark B."/>
            <person name="Li C."/>
            <person name="Kuhnert E."/>
            <person name="Cox R.J."/>
            <person name="Crous P.W."/>
            <person name="Spatafora J.W."/>
            <person name="Lail K."/>
            <person name="Amirebrahimi M."/>
            <person name="Lipzen A."/>
            <person name="Pangilinan J."/>
            <person name="Andreopoulos W."/>
            <person name="Hayes R.D."/>
            <person name="Ng V."/>
            <person name="Grigoriev I.V."/>
            <person name="Jackson S.A."/>
            <person name="Sutton T.D.S."/>
            <person name="Dobson A.D.W."/>
            <person name="Rama T."/>
        </authorList>
    </citation>
    <scope>NUCLEOTIDE SEQUENCE</scope>
    <source>
        <strain evidence="7">TRa018bII</strain>
    </source>
</reference>
<comment type="caution">
    <text evidence="7">The sequence shown here is derived from an EMBL/GenBank/DDBJ whole genome shotgun (WGS) entry which is preliminary data.</text>
</comment>
<dbReference type="Pfam" id="PF00450">
    <property type="entry name" value="Peptidase_S10"/>
    <property type="match status" value="1"/>
</dbReference>
<accession>A0A9P8C4J5</accession>
<dbReference type="GO" id="GO:0004185">
    <property type="term" value="F:serine-type carboxypeptidase activity"/>
    <property type="evidence" value="ECO:0007669"/>
    <property type="project" value="UniProtKB-UniRule"/>
</dbReference>
<protein>
    <recommendedName>
        <fullName evidence="6">Carboxypeptidase</fullName>
        <ecNumber evidence="6">3.4.16.-</ecNumber>
    </recommendedName>
</protein>
<dbReference type="PANTHER" id="PTHR11802:SF453">
    <property type="entry name" value="S1, PUTATIVE-RELATED"/>
    <property type="match status" value="1"/>
</dbReference>
<dbReference type="OrthoDB" id="443318at2759"/>
<dbReference type="GO" id="GO:0006508">
    <property type="term" value="P:proteolysis"/>
    <property type="evidence" value="ECO:0007669"/>
    <property type="project" value="UniProtKB-KW"/>
</dbReference>
<comment type="similarity">
    <text evidence="1 6">Belongs to the peptidase S10 family.</text>
</comment>
<dbReference type="EMBL" id="MU251509">
    <property type="protein sequence ID" value="KAG9233250.1"/>
    <property type="molecule type" value="Genomic_DNA"/>
</dbReference>
<feature type="signal peptide" evidence="6">
    <location>
        <begin position="1"/>
        <end position="24"/>
    </location>
</feature>
<gene>
    <name evidence="7" type="ORF">BJ875DRAFT_378996</name>
</gene>
<dbReference type="AlphaFoldDB" id="A0A9P8C4J5"/>
<dbReference type="InterPro" id="IPR029058">
    <property type="entry name" value="AB_hydrolase_fold"/>
</dbReference>
<dbReference type="PRINTS" id="PR00724">
    <property type="entry name" value="CRBOXYPTASEC"/>
</dbReference>
<sequence length="486" mass="53443">MLTLSLLLGLTLTLTLTLTLQTLALNIPSAAPPELRGTRTFVKRDGVDHTIFEHEATGAKIDYVANSGVCETTRGVDSYSGYVSVGKNQSMWFWFFEARHKPKTAPLGLWINGGPGCSSMIGLFQENGPCTFLPNATEPTHNPHSWNEHANMLYVDQPIGVGFSYGDETIGSTAGAAPVVWSFLQAIFAGFGEYRNRDFGLFTESYGGHYGPEFADYLEKQNRGIKQGTVRGREINLIALGINNGWFDPPIQFPSFITYSLTNPYRPLLNASIATPYLNETLATCVPELRKCISNTGHDSDCVHARAVCRVIDDKYSPYFPDVDFYDIRQDGAGTFPSSAYLAYLEREDVRRRIGARGKYVECSDSVGAMFDTTGDSAHSFLPTLSTLVSSGLPTLIWAGDADAVCDHIGNFEVVNNISYPLSAAFQEKKLEHYTTRGKVGGEFKSLGNLSWLRVYEAGHMVMSFQPELSLQVFRQVMGGGGIWGT</sequence>
<evidence type="ECO:0000256" key="1">
    <source>
        <dbReference type="ARBA" id="ARBA00009431"/>
    </source>
</evidence>
<evidence type="ECO:0000256" key="2">
    <source>
        <dbReference type="ARBA" id="ARBA00022645"/>
    </source>
</evidence>
<evidence type="ECO:0000313" key="7">
    <source>
        <dbReference type="EMBL" id="KAG9233250.1"/>
    </source>
</evidence>
<evidence type="ECO:0000256" key="6">
    <source>
        <dbReference type="RuleBase" id="RU361156"/>
    </source>
</evidence>
<proteinExistence type="inferred from homology"/>
<dbReference type="PANTHER" id="PTHR11802">
    <property type="entry name" value="SERINE PROTEASE FAMILY S10 SERINE CARBOXYPEPTIDASE"/>
    <property type="match status" value="1"/>
</dbReference>
<evidence type="ECO:0000313" key="8">
    <source>
        <dbReference type="Proteomes" id="UP000824998"/>
    </source>
</evidence>
<dbReference type="PROSITE" id="PS00131">
    <property type="entry name" value="CARBOXYPEPT_SER_SER"/>
    <property type="match status" value="1"/>
</dbReference>
<feature type="chain" id="PRO_5040538674" description="Carboxypeptidase" evidence="6">
    <location>
        <begin position="25"/>
        <end position="486"/>
    </location>
</feature>
<keyword evidence="6" id="KW-0732">Signal</keyword>
<keyword evidence="4 6" id="KW-0378">Hydrolase</keyword>
<evidence type="ECO:0000256" key="3">
    <source>
        <dbReference type="ARBA" id="ARBA00022670"/>
    </source>
</evidence>
<dbReference type="GO" id="GO:0000324">
    <property type="term" value="C:fungal-type vacuole"/>
    <property type="evidence" value="ECO:0007669"/>
    <property type="project" value="TreeGrafter"/>
</dbReference>
<keyword evidence="5" id="KW-0325">Glycoprotein</keyword>
<dbReference type="SUPFAM" id="SSF53474">
    <property type="entry name" value="alpha/beta-Hydrolases"/>
    <property type="match status" value="1"/>
</dbReference>
<keyword evidence="3 6" id="KW-0645">Protease</keyword>
<dbReference type="InterPro" id="IPR001563">
    <property type="entry name" value="Peptidase_S10"/>
</dbReference>
<dbReference type="EC" id="3.4.16.-" evidence="6"/>
<evidence type="ECO:0000256" key="4">
    <source>
        <dbReference type="ARBA" id="ARBA00022801"/>
    </source>
</evidence>
<dbReference type="InterPro" id="IPR018202">
    <property type="entry name" value="Ser_caboxypep_ser_AS"/>
</dbReference>
<dbReference type="Gene3D" id="1.10.287.410">
    <property type="match status" value="1"/>
</dbReference>